<reference evidence="2" key="2">
    <citation type="submission" date="2017-02" db="EMBL/GenBank/DDBJ databases">
        <title>Sunflower complete genome.</title>
        <authorList>
            <person name="Langlade N."/>
            <person name="Munos S."/>
        </authorList>
    </citation>
    <scope>NUCLEOTIDE SEQUENCE [LARGE SCALE GENOMIC DNA]</scope>
    <source>
        <tissue evidence="2">Leaves</tissue>
    </source>
</reference>
<evidence type="ECO:0000313" key="3">
    <source>
        <dbReference type="Proteomes" id="UP000215914"/>
    </source>
</evidence>
<gene>
    <name evidence="2" type="ORF">HannXRQ_Chr15g0480631</name>
    <name evidence="1" type="ORF">HanXRQr2_Chr15g0694031</name>
</gene>
<dbReference type="EMBL" id="MNCJ02000330">
    <property type="protein sequence ID" value="KAF5764604.1"/>
    <property type="molecule type" value="Genomic_DNA"/>
</dbReference>
<proteinExistence type="predicted"/>
<evidence type="ECO:0000313" key="1">
    <source>
        <dbReference type="EMBL" id="KAF5764604.1"/>
    </source>
</evidence>
<dbReference type="InParanoid" id="A0A251S8Y8"/>
<dbReference type="OrthoDB" id="2020323at2759"/>
<sequence>MGEEETNASSSSSLPDTELFGLLSNLLQQVESMTNEEEVELRAKIEALGVEVTKVPSKSTQNLDELEIAAELDKLSAKLAHVDEMISSADVEVKSLLSDTADVWMPVITANSDERRNFTSTVDEESSNKTI</sequence>
<dbReference type="EMBL" id="CM007904">
    <property type="protein sequence ID" value="OTF95213.1"/>
    <property type="molecule type" value="Genomic_DNA"/>
</dbReference>
<dbReference type="Gramene" id="mRNA:HanXRQr2_Chr15g0694031">
    <property type="protein sequence ID" value="mRNA:HanXRQr2_Chr15g0694031"/>
    <property type="gene ID" value="HanXRQr2_Chr15g0694031"/>
</dbReference>
<dbReference type="Proteomes" id="UP000215914">
    <property type="component" value="Chromosome 15"/>
</dbReference>
<protein>
    <submittedName>
        <fullName evidence="2">Uncharacterized protein</fullName>
    </submittedName>
</protein>
<name>A0A251S8Y8_HELAN</name>
<organism evidence="2 3">
    <name type="scientific">Helianthus annuus</name>
    <name type="common">Common sunflower</name>
    <dbReference type="NCBI Taxonomy" id="4232"/>
    <lineage>
        <taxon>Eukaryota</taxon>
        <taxon>Viridiplantae</taxon>
        <taxon>Streptophyta</taxon>
        <taxon>Embryophyta</taxon>
        <taxon>Tracheophyta</taxon>
        <taxon>Spermatophyta</taxon>
        <taxon>Magnoliopsida</taxon>
        <taxon>eudicotyledons</taxon>
        <taxon>Gunneridae</taxon>
        <taxon>Pentapetalae</taxon>
        <taxon>asterids</taxon>
        <taxon>campanulids</taxon>
        <taxon>Asterales</taxon>
        <taxon>Asteraceae</taxon>
        <taxon>Asteroideae</taxon>
        <taxon>Heliantheae alliance</taxon>
        <taxon>Heliantheae</taxon>
        <taxon>Helianthus</taxon>
    </lineage>
</organism>
<dbReference type="OMA" id="STAELWM"/>
<keyword evidence="3" id="KW-1185">Reference proteome</keyword>
<dbReference type="FunCoup" id="A0A251S8Y8">
    <property type="interactions" value="1851"/>
</dbReference>
<dbReference type="PANTHER" id="PTHR37727:SF1">
    <property type="entry name" value="ECOTROPIC VIRAL INTEGRATION SITE PROTEIN"/>
    <property type="match status" value="1"/>
</dbReference>
<reference evidence="1" key="3">
    <citation type="submission" date="2020-06" db="EMBL/GenBank/DDBJ databases">
        <title>Helianthus annuus Genome sequencing and assembly Release 2.</title>
        <authorList>
            <person name="Gouzy J."/>
            <person name="Langlade N."/>
            <person name="Munos S."/>
        </authorList>
    </citation>
    <scope>NUCLEOTIDE SEQUENCE</scope>
    <source>
        <tissue evidence="1">Leaves</tissue>
    </source>
</reference>
<dbReference type="AlphaFoldDB" id="A0A251S8Y8"/>
<accession>A0A251S8Y8</accession>
<reference evidence="1 3" key="1">
    <citation type="journal article" date="2017" name="Nature">
        <title>The sunflower genome provides insights into oil metabolism, flowering and Asterid evolution.</title>
        <authorList>
            <person name="Badouin H."/>
            <person name="Gouzy J."/>
            <person name="Grassa C.J."/>
            <person name="Murat F."/>
            <person name="Staton S.E."/>
            <person name="Cottret L."/>
            <person name="Lelandais-Briere C."/>
            <person name="Owens G.L."/>
            <person name="Carrere S."/>
            <person name="Mayjonade B."/>
            <person name="Legrand L."/>
            <person name="Gill N."/>
            <person name="Kane N.C."/>
            <person name="Bowers J.E."/>
            <person name="Hubner S."/>
            <person name="Bellec A."/>
            <person name="Berard A."/>
            <person name="Berges H."/>
            <person name="Blanchet N."/>
            <person name="Boniface M.C."/>
            <person name="Brunel D."/>
            <person name="Catrice O."/>
            <person name="Chaidir N."/>
            <person name="Claudel C."/>
            <person name="Donnadieu C."/>
            <person name="Faraut T."/>
            <person name="Fievet G."/>
            <person name="Helmstetter N."/>
            <person name="King M."/>
            <person name="Knapp S.J."/>
            <person name="Lai Z."/>
            <person name="Le Paslier M.C."/>
            <person name="Lippi Y."/>
            <person name="Lorenzon L."/>
            <person name="Mandel J.R."/>
            <person name="Marage G."/>
            <person name="Marchand G."/>
            <person name="Marquand E."/>
            <person name="Bret-Mestries E."/>
            <person name="Morien E."/>
            <person name="Nambeesan S."/>
            <person name="Nguyen T."/>
            <person name="Pegot-Espagnet P."/>
            <person name="Pouilly N."/>
            <person name="Raftis F."/>
            <person name="Sallet E."/>
            <person name="Schiex T."/>
            <person name="Thomas J."/>
            <person name="Vandecasteele C."/>
            <person name="Vares D."/>
            <person name="Vear F."/>
            <person name="Vautrin S."/>
            <person name="Crespi M."/>
            <person name="Mangin B."/>
            <person name="Burke J.M."/>
            <person name="Salse J."/>
            <person name="Munos S."/>
            <person name="Vincourt P."/>
            <person name="Rieseberg L.H."/>
            <person name="Langlade N.B."/>
        </authorList>
    </citation>
    <scope>NUCLEOTIDE SEQUENCE [LARGE SCALE GENOMIC DNA]</scope>
    <source>
        <strain evidence="3">cv. SF193</strain>
        <tissue evidence="1">Leaves</tissue>
    </source>
</reference>
<evidence type="ECO:0000313" key="2">
    <source>
        <dbReference type="EMBL" id="OTF95213.1"/>
    </source>
</evidence>
<dbReference type="PANTHER" id="PTHR37727">
    <property type="entry name" value="ECOTROPIC VIRAL INTEGRATION SITE PROTEIN"/>
    <property type="match status" value="1"/>
</dbReference>